<dbReference type="AlphaFoldDB" id="A0A9D6Z1X7"/>
<evidence type="ECO:0000256" key="2">
    <source>
        <dbReference type="PROSITE-ProRule" id="PRU00169"/>
    </source>
</evidence>
<dbReference type="GO" id="GO:0000160">
    <property type="term" value="P:phosphorelay signal transduction system"/>
    <property type="evidence" value="ECO:0007669"/>
    <property type="project" value="InterPro"/>
</dbReference>
<dbReference type="CDD" id="cd17546">
    <property type="entry name" value="REC_hyHK_CKI1_RcsC-like"/>
    <property type="match status" value="1"/>
</dbReference>
<gene>
    <name evidence="4" type="ORF">HY912_01110</name>
</gene>
<comment type="caution">
    <text evidence="4">The sequence shown here is derived from an EMBL/GenBank/DDBJ whole genome shotgun (WGS) entry which is preliminary data.</text>
</comment>
<evidence type="ECO:0000313" key="5">
    <source>
        <dbReference type="Proteomes" id="UP000807825"/>
    </source>
</evidence>
<dbReference type="EMBL" id="JACRDE010000034">
    <property type="protein sequence ID" value="MBI5248067.1"/>
    <property type="molecule type" value="Genomic_DNA"/>
</dbReference>
<dbReference type="PROSITE" id="PS50110">
    <property type="entry name" value="RESPONSE_REGULATORY"/>
    <property type="match status" value="1"/>
</dbReference>
<dbReference type="Proteomes" id="UP000807825">
    <property type="component" value="Unassembled WGS sequence"/>
</dbReference>
<protein>
    <submittedName>
        <fullName evidence="4">Response regulator</fullName>
    </submittedName>
</protein>
<dbReference type="InterPro" id="IPR011006">
    <property type="entry name" value="CheY-like_superfamily"/>
</dbReference>
<dbReference type="SUPFAM" id="SSF52172">
    <property type="entry name" value="CheY-like"/>
    <property type="match status" value="1"/>
</dbReference>
<evidence type="ECO:0000256" key="1">
    <source>
        <dbReference type="ARBA" id="ARBA00022553"/>
    </source>
</evidence>
<name>A0A9D6Z1X7_9BACT</name>
<accession>A0A9D6Z1X7</accession>
<dbReference type="Gene3D" id="3.40.50.2300">
    <property type="match status" value="1"/>
</dbReference>
<sequence length="125" mass="13613">MARILVIDDDAGIREVIRRTLEKAGHEVFEAPNGKVGIELYEHEGPDIIITDMIMPEMEGAETIISIRSDRLDAKIIAISGGGPSRDISTCLRVGEMAGAARTLSKPFTQEQILKAVQDLAEDLP</sequence>
<dbReference type="InterPro" id="IPR001789">
    <property type="entry name" value="Sig_transdc_resp-reg_receiver"/>
</dbReference>
<dbReference type="SMART" id="SM00448">
    <property type="entry name" value="REC"/>
    <property type="match status" value="1"/>
</dbReference>
<dbReference type="PANTHER" id="PTHR44591:SF23">
    <property type="entry name" value="CHEY SUBFAMILY"/>
    <property type="match status" value="1"/>
</dbReference>
<keyword evidence="1 2" id="KW-0597">Phosphoprotein</keyword>
<proteinExistence type="predicted"/>
<evidence type="ECO:0000259" key="3">
    <source>
        <dbReference type="PROSITE" id="PS50110"/>
    </source>
</evidence>
<evidence type="ECO:0000313" key="4">
    <source>
        <dbReference type="EMBL" id="MBI5248067.1"/>
    </source>
</evidence>
<dbReference type="PANTHER" id="PTHR44591">
    <property type="entry name" value="STRESS RESPONSE REGULATOR PROTEIN 1"/>
    <property type="match status" value="1"/>
</dbReference>
<organism evidence="4 5">
    <name type="scientific">Desulfomonile tiedjei</name>
    <dbReference type="NCBI Taxonomy" id="2358"/>
    <lineage>
        <taxon>Bacteria</taxon>
        <taxon>Pseudomonadati</taxon>
        <taxon>Thermodesulfobacteriota</taxon>
        <taxon>Desulfomonilia</taxon>
        <taxon>Desulfomonilales</taxon>
        <taxon>Desulfomonilaceae</taxon>
        <taxon>Desulfomonile</taxon>
    </lineage>
</organism>
<reference evidence="4" key="1">
    <citation type="submission" date="2020-07" db="EMBL/GenBank/DDBJ databases">
        <title>Huge and variable diversity of episymbiotic CPR bacteria and DPANN archaea in groundwater ecosystems.</title>
        <authorList>
            <person name="He C.Y."/>
            <person name="Keren R."/>
            <person name="Whittaker M."/>
            <person name="Farag I.F."/>
            <person name="Doudna J."/>
            <person name="Cate J.H.D."/>
            <person name="Banfield J.F."/>
        </authorList>
    </citation>
    <scope>NUCLEOTIDE SEQUENCE</scope>
    <source>
        <strain evidence="4">NC_groundwater_1664_Pr3_B-0.1um_52_9</strain>
    </source>
</reference>
<dbReference type="Pfam" id="PF00072">
    <property type="entry name" value="Response_reg"/>
    <property type="match status" value="1"/>
</dbReference>
<dbReference type="InterPro" id="IPR050595">
    <property type="entry name" value="Bact_response_regulator"/>
</dbReference>
<feature type="modified residue" description="4-aspartylphosphate" evidence="2">
    <location>
        <position position="52"/>
    </location>
</feature>
<feature type="domain" description="Response regulatory" evidence="3">
    <location>
        <begin position="3"/>
        <end position="121"/>
    </location>
</feature>